<dbReference type="InterPro" id="IPR001128">
    <property type="entry name" value="Cyt_P450"/>
</dbReference>
<evidence type="ECO:0000256" key="13">
    <source>
        <dbReference type="ARBA" id="ARBA00023136"/>
    </source>
</evidence>
<keyword evidence="13" id="KW-0472">Membrane</keyword>
<dbReference type="PRINTS" id="PR00385">
    <property type="entry name" value="P450"/>
</dbReference>
<evidence type="ECO:0000256" key="15">
    <source>
        <dbReference type="RuleBase" id="RU000461"/>
    </source>
</evidence>
<organism evidence="17 18">
    <name type="scientific">Helicoverpa armigera</name>
    <name type="common">Cotton bollworm</name>
    <name type="synonym">Heliothis armigera</name>
    <dbReference type="NCBI Taxonomy" id="29058"/>
    <lineage>
        <taxon>Eukaryota</taxon>
        <taxon>Metazoa</taxon>
        <taxon>Ecdysozoa</taxon>
        <taxon>Arthropoda</taxon>
        <taxon>Hexapoda</taxon>
        <taxon>Insecta</taxon>
        <taxon>Pterygota</taxon>
        <taxon>Neoptera</taxon>
        <taxon>Endopterygota</taxon>
        <taxon>Lepidoptera</taxon>
        <taxon>Glossata</taxon>
        <taxon>Ditrysia</taxon>
        <taxon>Noctuoidea</taxon>
        <taxon>Noctuidae</taxon>
        <taxon>Heliothinae</taxon>
        <taxon>Helicoverpa</taxon>
    </lineage>
</organism>
<dbReference type="PRINTS" id="PR00463">
    <property type="entry name" value="EP450I"/>
</dbReference>
<dbReference type="InterPro" id="IPR017972">
    <property type="entry name" value="Cyt_P450_CS"/>
</dbReference>
<keyword evidence="6 14" id="KW-0349">Heme</keyword>
<dbReference type="OrthoDB" id="1470350at2759"/>
<dbReference type="SUPFAM" id="SSF48264">
    <property type="entry name" value="Cytochrome P450"/>
    <property type="match status" value="1"/>
</dbReference>
<keyword evidence="9" id="KW-0492">Microsome</keyword>
<evidence type="ECO:0000256" key="4">
    <source>
        <dbReference type="ARBA" id="ARBA00004406"/>
    </source>
</evidence>
<feature type="chain" id="PRO_5015886199" description="Cytochrome P450" evidence="16">
    <location>
        <begin position="28"/>
        <end position="491"/>
    </location>
</feature>
<dbReference type="GO" id="GO:0020037">
    <property type="term" value="F:heme binding"/>
    <property type="evidence" value="ECO:0007669"/>
    <property type="project" value="InterPro"/>
</dbReference>
<evidence type="ECO:0000256" key="10">
    <source>
        <dbReference type="ARBA" id="ARBA00023002"/>
    </source>
</evidence>
<evidence type="ECO:0000313" key="17">
    <source>
        <dbReference type="EMBL" id="PZC78324.1"/>
    </source>
</evidence>
<dbReference type="GO" id="GO:0004497">
    <property type="term" value="F:monooxygenase activity"/>
    <property type="evidence" value="ECO:0007669"/>
    <property type="project" value="UniProtKB-KW"/>
</dbReference>
<keyword evidence="12 15" id="KW-0503">Monooxygenase</keyword>
<dbReference type="PANTHER" id="PTHR24291:SF189">
    <property type="entry name" value="CYTOCHROME P450 4C3-RELATED"/>
    <property type="match status" value="1"/>
</dbReference>
<evidence type="ECO:0000256" key="11">
    <source>
        <dbReference type="ARBA" id="ARBA00023004"/>
    </source>
</evidence>
<comment type="subcellular location">
    <subcellularLocation>
        <location evidence="4">Endoplasmic reticulum membrane</location>
        <topology evidence="4">Peripheral membrane protein</topology>
    </subcellularLocation>
    <subcellularLocation>
        <location evidence="3">Microsome membrane</location>
        <topology evidence="3">Peripheral membrane protein</topology>
    </subcellularLocation>
</comment>
<comment type="similarity">
    <text evidence="5 15">Belongs to the cytochrome P450 family.</text>
</comment>
<name>A0A2W1BXG0_HELAM</name>
<reference evidence="17 18" key="1">
    <citation type="journal article" date="2017" name="BMC Biol.">
        <title>Genomic innovations, transcriptional plasticity and gene loss underlying the evolution and divergence of two highly polyphagous and invasive Helicoverpa pest species.</title>
        <authorList>
            <person name="Pearce S.L."/>
            <person name="Clarke D.F."/>
            <person name="East P.D."/>
            <person name="Elfekih S."/>
            <person name="Gordon K.H."/>
            <person name="Jermiin L.S."/>
            <person name="McGaughran A."/>
            <person name="Oakeshott J.G."/>
            <person name="Papanikolaou A."/>
            <person name="Perera O.P."/>
            <person name="Rane R.V."/>
            <person name="Richards S."/>
            <person name="Tay W.T."/>
            <person name="Walsh T.K."/>
            <person name="Anderson A."/>
            <person name="Anderson C.J."/>
            <person name="Asgari S."/>
            <person name="Board P.G."/>
            <person name="Bretschneider A."/>
            <person name="Campbell P.M."/>
            <person name="Chertemps T."/>
            <person name="Christeller J.T."/>
            <person name="Coppin C.W."/>
            <person name="Downes S.J."/>
            <person name="Duan G."/>
            <person name="Farnsworth C.A."/>
            <person name="Good R.T."/>
            <person name="Han L.B."/>
            <person name="Han Y.C."/>
            <person name="Hatje K."/>
            <person name="Horne I."/>
            <person name="Huang Y.P."/>
            <person name="Hughes D.S."/>
            <person name="Jacquin-Joly E."/>
            <person name="James W."/>
            <person name="Jhangiani S."/>
            <person name="Kollmar M."/>
            <person name="Kuwar S.S."/>
            <person name="Li S."/>
            <person name="Liu N.Y."/>
            <person name="Maibeche M.T."/>
            <person name="Miller J.R."/>
            <person name="Montagne N."/>
            <person name="Perry T."/>
            <person name="Qu J."/>
            <person name="Song S.V."/>
            <person name="Sutton G.G."/>
            <person name="Vogel H."/>
            <person name="Walenz B.P."/>
            <person name="Xu W."/>
            <person name="Zhang H.J."/>
            <person name="Zou Z."/>
            <person name="Batterham P."/>
            <person name="Edwards O.R."/>
            <person name="Feyereisen R."/>
            <person name="Gibbs R.A."/>
            <person name="Heckel D.G."/>
            <person name="McGrath A."/>
            <person name="Robin C."/>
            <person name="Scherer S.E."/>
            <person name="Worley K.C."/>
            <person name="Wu Y.D."/>
        </authorList>
    </citation>
    <scope>NUCLEOTIDE SEQUENCE [LARGE SCALE GENOMIC DNA]</scope>
    <source>
        <strain evidence="17">Harm_GR_Male_#8</strain>
        <tissue evidence="17">Whole organism</tissue>
    </source>
</reference>
<keyword evidence="11 14" id="KW-0408">Iron</keyword>
<feature type="binding site" description="axial binding residue" evidence="14">
    <location>
        <position position="439"/>
    </location>
    <ligand>
        <name>heme</name>
        <dbReference type="ChEBI" id="CHEBI:30413"/>
    </ligand>
    <ligandPart>
        <name>Fe</name>
        <dbReference type="ChEBI" id="CHEBI:18248"/>
    </ligandPart>
</feature>
<dbReference type="Proteomes" id="UP000249218">
    <property type="component" value="Unassembled WGS sequence"/>
</dbReference>
<keyword evidence="7 14" id="KW-0479">Metal-binding</keyword>
<dbReference type="AlphaFoldDB" id="A0A2W1BXG0"/>
<keyword evidence="8" id="KW-0256">Endoplasmic reticulum</keyword>
<evidence type="ECO:0000256" key="12">
    <source>
        <dbReference type="ARBA" id="ARBA00023033"/>
    </source>
</evidence>
<dbReference type="PROSITE" id="PS00086">
    <property type="entry name" value="CYTOCHROME_P450"/>
    <property type="match status" value="1"/>
</dbReference>
<evidence type="ECO:0008006" key="19">
    <source>
        <dbReference type="Google" id="ProtNLM"/>
    </source>
</evidence>
<sequence>MMGIILFVCVMFLVYLSVFERNKGTYALPPKVPGWLPIIGHLHQAVLSRSNLLKFVASLSESCEKLGGVAVFNFGSELYYLITNPQEAIIAGNSCINRHYAYDFCKTWLGHGLATATEETWRHRRKLLNPAFSLPVIHGFLDVFNSQAKKLINELEPHVGKGPFDHSLYMKNNAVETLCVGTFGIKAIEDVNFIKKYTEAVSEMVSILVSKFFKFWLQGNFICKLTGVQDREDSLVETMHNMSDKVIREKKQILKKEALNKTDKSEVATGIEYRPFLDLLLELSANGALTDKQIREELNTIIGTGFETTSSQLMFSLMLLGAHPEVQEKMYQELLTVLGPDRDVERDDLNKLVYTNAVIMETLRVLPTIPCMLRCVDKDVKLTNYTMQAGSYCLIFPMMTNIVSTWSTKTSEFSPERWLNGEFKNNQEFAAFGVGKRGCIGRTYAMIVLKVQLAHFIRRYRVKADMSQLKLNFDFVLKPESGHEIRIERGM</sequence>
<evidence type="ECO:0000256" key="14">
    <source>
        <dbReference type="PIRSR" id="PIRSR602401-1"/>
    </source>
</evidence>
<accession>A0A2W1BXG0</accession>
<evidence type="ECO:0000256" key="8">
    <source>
        <dbReference type="ARBA" id="ARBA00022824"/>
    </source>
</evidence>
<evidence type="ECO:0000256" key="9">
    <source>
        <dbReference type="ARBA" id="ARBA00022848"/>
    </source>
</evidence>
<keyword evidence="18" id="KW-1185">Reference proteome</keyword>
<keyword evidence="16" id="KW-0732">Signal</keyword>
<dbReference type="GO" id="GO:0016705">
    <property type="term" value="F:oxidoreductase activity, acting on paired donors, with incorporation or reduction of molecular oxygen"/>
    <property type="evidence" value="ECO:0007669"/>
    <property type="project" value="InterPro"/>
</dbReference>
<dbReference type="GO" id="GO:0005789">
    <property type="term" value="C:endoplasmic reticulum membrane"/>
    <property type="evidence" value="ECO:0007669"/>
    <property type="project" value="UniProtKB-SubCell"/>
</dbReference>
<comment type="function">
    <text evidence="2">May be involved in the metabolism of insect hormones and in the breakdown of synthetic insecticides.</text>
</comment>
<evidence type="ECO:0000256" key="1">
    <source>
        <dbReference type="ARBA" id="ARBA00001971"/>
    </source>
</evidence>
<evidence type="ECO:0000256" key="5">
    <source>
        <dbReference type="ARBA" id="ARBA00010617"/>
    </source>
</evidence>
<dbReference type="GO" id="GO:0005506">
    <property type="term" value="F:iron ion binding"/>
    <property type="evidence" value="ECO:0007669"/>
    <property type="project" value="InterPro"/>
</dbReference>
<gene>
    <name evidence="17" type="primary">HaOG200049</name>
    <name evidence="17" type="ORF">B5X24_HaOG200049</name>
</gene>
<evidence type="ECO:0000256" key="6">
    <source>
        <dbReference type="ARBA" id="ARBA00022617"/>
    </source>
</evidence>
<evidence type="ECO:0000256" key="2">
    <source>
        <dbReference type="ARBA" id="ARBA00003690"/>
    </source>
</evidence>
<dbReference type="InterPro" id="IPR050196">
    <property type="entry name" value="Cytochrome_P450_Monoox"/>
</dbReference>
<evidence type="ECO:0000256" key="16">
    <source>
        <dbReference type="SAM" id="SignalP"/>
    </source>
</evidence>
<proteinExistence type="inferred from homology"/>
<comment type="cofactor">
    <cofactor evidence="1 14">
        <name>heme</name>
        <dbReference type="ChEBI" id="CHEBI:30413"/>
    </cofactor>
</comment>
<dbReference type="Pfam" id="PF00067">
    <property type="entry name" value="p450"/>
    <property type="match status" value="1"/>
</dbReference>
<dbReference type="InterPro" id="IPR036396">
    <property type="entry name" value="Cyt_P450_sf"/>
</dbReference>
<dbReference type="PANTHER" id="PTHR24291">
    <property type="entry name" value="CYTOCHROME P450 FAMILY 4"/>
    <property type="match status" value="1"/>
</dbReference>
<dbReference type="InterPro" id="IPR002401">
    <property type="entry name" value="Cyt_P450_E_grp-I"/>
</dbReference>
<feature type="signal peptide" evidence="16">
    <location>
        <begin position="1"/>
        <end position="27"/>
    </location>
</feature>
<evidence type="ECO:0000313" key="18">
    <source>
        <dbReference type="Proteomes" id="UP000249218"/>
    </source>
</evidence>
<dbReference type="Gene3D" id="1.10.630.10">
    <property type="entry name" value="Cytochrome P450"/>
    <property type="match status" value="1"/>
</dbReference>
<evidence type="ECO:0000256" key="7">
    <source>
        <dbReference type="ARBA" id="ARBA00022723"/>
    </source>
</evidence>
<evidence type="ECO:0000256" key="3">
    <source>
        <dbReference type="ARBA" id="ARBA00004174"/>
    </source>
</evidence>
<keyword evidence="10 15" id="KW-0560">Oxidoreductase</keyword>
<protein>
    <recommendedName>
        <fullName evidence="19">Cytochrome P450</fullName>
    </recommendedName>
</protein>
<dbReference type="EMBL" id="KZ149905">
    <property type="protein sequence ID" value="PZC78324.1"/>
    <property type="molecule type" value="Genomic_DNA"/>
</dbReference>